<evidence type="ECO:0000313" key="4">
    <source>
        <dbReference type="Proteomes" id="UP000636800"/>
    </source>
</evidence>
<comment type="caution">
    <text evidence="3">The sequence shown here is derived from an EMBL/GenBank/DDBJ whole genome shotgun (WGS) entry which is preliminary data.</text>
</comment>
<keyword evidence="4" id="KW-1185">Reference proteome</keyword>
<dbReference type="GO" id="GO:0006355">
    <property type="term" value="P:regulation of DNA-templated transcription"/>
    <property type="evidence" value="ECO:0007669"/>
    <property type="project" value="InterPro"/>
</dbReference>
<dbReference type="PANTHER" id="PTHR33124:SF105">
    <property type="entry name" value="OS01G0630300 PROTEIN"/>
    <property type="match status" value="1"/>
</dbReference>
<evidence type="ECO:0000256" key="1">
    <source>
        <dbReference type="ARBA" id="ARBA00023015"/>
    </source>
</evidence>
<proteinExistence type="predicted"/>
<gene>
    <name evidence="3" type="ORF">HPP92_024628</name>
</gene>
<dbReference type="Proteomes" id="UP000636800">
    <property type="component" value="Chromosome 13"/>
</dbReference>
<dbReference type="PANTHER" id="PTHR33124">
    <property type="entry name" value="TRANSCRIPTION FACTOR IBH1-LIKE 1"/>
    <property type="match status" value="1"/>
</dbReference>
<sequence>MASQPRINRNPYLCSLSTMESKHGGIRPAGKESAEEIGRRVRALRRLVPGGEEMEIGRLFQETAEYIEALEEKLGAMRALADHLHGLGKRKTKGKGKDF</sequence>
<keyword evidence="2" id="KW-0804">Transcription</keyword>
<protein>
    <submittedName>
        <fullName evidence="3">Uncharacterized protein</fullName>
    </submittedName>
</protein>
<accession>A0A835UDG0</accession>
<evidence type="ECO:0000313" key="3">
    <source>
        <dbReference type="EMBL" id="KAG0455336.1"/>
    </source>
</evidence>
<reference evidence="3 4" key="1">
    <citation type="journal article" date="2020" name="Nat. Food">
        <title>A phased Vanilla planifolia genome enables genetic improvement of flavour and production.</title>
        <authorList>
            <person name="Hasing T."/>
            <person name="Tang H."/>
            <person name="Brym M."/>
            <person name="Khazi F."/>
            <person name="Huang T."/>
            <person name="Chambers A.H."/>
        </authorList>
    </citation>
    <scope>NUCLEOTIDE SEQUENCE [LARGE SCALE GENOMIC DNA]</scope>
    <source>
        <tissue evidence="3">Leaf</tissue>
    </source>
</reference>
<organism evidence="3 4">
    <name type="scientific">Vanilla planifolia</name>
    <name type="common">Vanilla</name>
    <dbReference type="NCBI Taxonomy" id="51239"/>
    <lineage>
        <taxon>Eukaryota</taxon>
        <taxon>Viridiplantae</taxon>
        <taxon>Streptophyta</taxon>
        <taxon>Embryophyta</taxon>
        <taxon>Tracheophyta</taxon>
        <taxon>Spermatophyta</taxon>
        <taxon>Magnoliopsida</taxon>
        <taxon>Liliopsida</taxon>
        <taxon>Asparagales</taxon>
        <taxon>Orchidaceae</taxon>
        <taxon>Vanilloideae</taxon>
        <taxon>Vanilleae</taxon>
        <taxon>Vanilla</taxon>
    </lineage>
</organism>
<evidence type="ECO:0000256" key="2">
    <source>
        <dbReference type="ARBA" id="ARBA00023163"/>
    </source>
</evidence>
<dbReference type="AlphaFoldDB" id="A0A835UDG0"/>
<dbReference type="EMBL" id="JADCNL010000013">
    <property type="protein sequence ID" value="KAG0455336.1"/>
    <property type="molecule type" value="Genomic_DNA"/>
</dbReference>
<name>A0A835UDG0_VANPL</name>
<dbReference type="InterPro" id="IPR044660">
    <property type="entry name" value="IBH1-like"/>
</dbReference>
<keyword evidence="1" id="KW-0805">Transcription regulation</keyword>